<organism evidence="7 8">
    <name type="scientific">Flavobacterium chungbukense</name>
    <dbReference type="NCBI Taxonomy" id="877464"/>
    <lineage>
        <taxon>Bacteria</taxon>
        <taxon>Pseudomonadati</taxon>
        <taxon>Bacteroidota</taxon>
        <taxon>Flavobacteriia</taxon>
        <taxon>Flavobacteriales</taxon>
        <taxon>Flavobacteriaceae</taxon>
        <taxon>Flavobacterium</taxon>
    </lineage>
</organism>
<evidence type="ECO:0000256" key="4">
    <source>
        <dbReference type="ARBA" id="ARBA00023136"/>
    </source>
</evidence>
<feature type="domain" description="HTTM-like" evidence="6">
    <location>
        <begin position="10"/>
        <end position="284"/>
    </location>
</feature>
<dbReference type="Proteomes" id="UP001501333">
    <property type="component" value="Unassembled WGS sequence"/>
</dbReference>
<gene>
    <name evidence="7" type="primary">sdpB</name>
    <name evidence="7" type="ORF">GCM10022250_28760</name>
</gene>
<keyword evidence="3 5" id="KW-1133">Transmembrane helix</keyword>
<feature type="transmembrane region" description="Helical" evidence="5">
    <location>
        <begin position="54"/>
        <end position="73"/>
    </location>
</feature>
<dbReference type="SMART" id="SM00752">
    <property type="entry name" value="HTTM"/>
    <property type="match status" value="1"/>
</dbReference>
<sequence>MNQLIASLEQKNIFTERLMLVRLLLAISALLTITFNNIEYITNFDLVLNDETKFAAIIFFKQFSIFTLFHPILAKVASILILLIITTGYLPQLTCFLHSWVHLSICNSFLGVDGGDQIASNLSILLIPICLFDNRLNQWKTSKHINTKARKAINVFFNTYYFLILLQVAVIYLHAGIGKLYNNEWRDGTCAYYWFTNNIFGAPSYLQKLYSIITLSSFTPIITWLVIILELGLFACILASNIKLKKIFLIIGLLFHFSILITHGLVTFFFSMASALILYLDDENIIFAFFKTKFISLKNVLQSRSIRRRKKQLA</sequence>
<proteinExistence type="predicted"/>
<dbReference type="RefSeq" id="WP_229355724.1">
    <property type="nucleotide sequence ID" value="NZ_BAABAO010000011.1"/>
</dbReference>
<dbReference type="PANTHER" id="PTHR39535">
    <property type="entry name" value="SPORULATION-DELAYING PROTEIN SDPB"/>
    <property type="match status" value="1"/>
</dbReference>
<evidence type="ECO:0000256" key="1">
    <source>
        <dbReference type="ARBA" id="ARBA00004127"/>
    </source>
</evidence>
<evidence type="ECO:0000256" key="2">
    <source>
        <dbReference type="ARBA" id="ARBA00022692"/>
    </source>
</evidence>
<evidence type="ECO:0000256" key="5">
    <source>
        <dbReference type="SAM" id="Phobius"/>
    </source>
</evidence>
<feature type="transmembrane region" description="Helical" evidence="5">
    <location>
        <begin position="247"/>
        <end position="279"/>
    </location>
</feature>
<dbReference type="InterPro" id="IPR023894">
    <property type="entry name" value="Sporulation_SdpB"/>
</dbReference>
<feature type="transmembrane region" description="Helical" evidence="5">
    <location>
        <begin position="20"/>
        <end position="42"/>
    </location>
</feature>
<protein>
    <submittedName>
        <fullName evidence="7">Sporulation-delaying protein SdpB</fullName>
    </submittedName>
</protein>
<evidence type="ECO:0000259" key="6">
    <source>
        <dbReference type="SMART" id="SM00752"/>
    </source>
</evidence>
<feature type="transmembrane region" description="Helical" evidence="5">
    <location>
        <begin position="155"/>
        <end position="175"/>
    </location>
</feature>
<feature type="transmembrane region" description="Helical" evidence="5">
    <location>
        <begin position="221"/>
        <end position="240"/>
    </location>
</feature>
<reference evidence="8" key="1">
    <citation type="journal article" date="2019" name="Int. J. Syst. Evol. Microbiol.">
        <title>The Global Catalogue of Microorganisms (GCM) 10K type strain sequencing project: providing services to taxonomists for standard genome sequencing and annotation.</title>
        <authorList>
            <consortium name="The Broad Institute Genomics Platform"/>
            <consortium name="The Broad Institute Genome Sequencing Center for Infectious Disease"/>
            <person name="Wu L."/>
            <person name="Ma J."/>
        </authorList>
    </citation>
    <scope>NUCLEOTIDE SEQUENCE [LARGE SCALE GENOMIC DNA]</scope>
    <source>
        <strain evidence="8">JCM 17386</strain>
    </source>
</reference>
<keyword evidence="4 5" id="KW-0472">Membrane</keyword>
<keyword evidence="2 5" id="KW-0812">Transmembrane</keyword>
<dbReference type="PANTHER" id="PTHR39535:SF2">
    <property type="entry name" value="HTTM DOMAIN-CONTAINING PROTEIN"/>
    <property type="match status" value="1"/>
</dbReference>
<dbReference type="InterPro" id="IPR011020">
    <property type="entry name" value="HTTM-like"/>
</dbReference>
<evidence type="ECO:0000256" key="3">
    <source>
        <dbReference type="ARBA" id="ARBA00022989"/>
    </source>
</evidence>
<dbReference type="InterPro" id="IPR052964">
    <property type="entry name" value="Sporulation_signal_mat"/>
</dbReference>
<dbReference type="NCBIfam" id="TIGR04033">
    <property type="entry name" value="export_SdpB"/>
    <property type="match status" value="1"/>
</dbReference>
<dbReference type="EMBL" id="BAABAO010000011">
    <property type="protein sequence ID" value="GAA4134245.1"/>
    <property type="molecule type" value="Genomic_DNA"/>
</dbReference>
<feature type="transmembrane region" description="Helical" evidence="5">
    <location>
        <begin position="285"/>
        <end position="301"/>
    </location>
</feature>
<name>A0ABP7YD86_9FLAO</name>
<comment type="subcellular location">
    <subcellularLocation>
        <location evidence="1">Endomembrane system</location>
        <topology evidence="1">Multi-pass membrane protein</topology>
    </subcellularLocation>
</comment>
<evidence type="ECO:0000313" key="7">
    <source>
        <dbReference type="EMBL" id="GAA4134245.1"/>
    </source>
</evidence>
<accession>A0ABP7YD86</accession>
<comment type="caution">
    <text evidence="7">The sequence shown here is derived from an EMBL/GenBank/DDBJ whole genome shotgun (WGS) entry which is preliminary data.</text>
</comment>
<evidence type="ECO:0000313" key="8">
    <source>
        <dbReference type="Proteomes" id="UP001501333"/>
    </source>
</evidence>
<keyword evidence="8" id="KW-1185">Reference proteome</keyword>